<dbReference type="CDD" id="cd02231">
    <property type="entry name" value="cupin_BLL6423-like"/>
    <property type="match status" value="1"/>
</dbReference>
<reference evidence="2 3" key="2">
    <citation type="submission" date="2015-05" db="EMBL/GenBank/DDBJ databases">
        <authorList>
            <person name="Morales-Cruz A."/>
            <person name="Amrine K.C."/>
            <person name="Cantu D."/>
        </authorList>
    </citation>
    <scope>NUCLEOTIDE SEQUENCE [LARGE SCALE GENOMIC DNA]</scope>
    <source>
        <strain evidence="2">UCRPC4</strain>
    </source>
</reference>
<dbReference type="PANTHER" id="PTHR36156">
    <property type="entry name" value="SLR2101 PROTEIN"/>
    <property type="match status" value="1"/>
</dbReference>
<name>A0A0G2HBF6_PHACM</name>
<keyword evidence="3" id="KW-1185">Reference proteome</keyword>
<dbReference type="InterPro" id="IPR011051">
    <property type="entry name" value="RmlC_Cupin_sf"/>
</dbReference>
<feature type="region of interest" description="Disordered" evidence="1">
    <location>
        <begin position="1"/>
        <end position="22"/>
    </location>
</feature>
<dbReference type="Proteomes" id="UP000053317">
    <property type="component" value="Unassembled WGS sequence"/>
</dbReference>
<organism evidence="2 3">
    <name type="scientific">Phaeomoniella chlamydospora</name>
    <name type="common">Phaeoacremonium chlamydosporum</name>
    <dbReference type="NCBI Taxonomy" id="158046"/>
    <lineage>
        <taxon>Eukaryota</taxon>
        <taxon>Fungi</taxon>
        <taxon>Dikarya</taxon>
        <taxon>Ascomycota</taxon>
        <taxon>Pezizomycotina</taxon>
        <taxon>Eurotiomycetes</taxon>
        <taxon>Chaetothyriomycetidae</taxon>
        <taxon>Phaeomoniellales</taxon>
        <taxon>Phaeomoniellaceae</taxon>
        <taxon>Phaeomoniella</taxon>
    </lineage>
</organism>
<dbReference type="InterPro" id="IPR047142">
    <property type="entry name" value="OryJ/VirC-like"/>
</dbReference>
<dbReference type="Gene3D" id="2.60.120.10">
    <property type="entry name" value="Jelly Rolls"/>
    <property type="match status" value="1"/>
</dbReference>
<dbReference type="InterPro" id="IPR014710">
    <property type="entry name" value="RmlC-like_jellyroll"/>
</dbReference>
<gene>
    <name evidence="2" type="ORF">UCRPC4_g01576</name>
</gene>
<sequence length="203" mass="22354">MSSFADTPTTNDAKPHHNGPVRRIITTHDPSTGHATFLSDDTLHPFDPLTAPDFQPPGPTSLGAFVEIHRTRSYPVNNLLPATDPHLHNPTSITDPSGPRCRIIDIPPGEVKAFWHRTVTLDYDIVLKGELWIQLDNGEEKLCKQHDIVVMRGGMHAWVNKSTEVARFMAVLIPAEKVTMGDAEGLEETGIPESWASKNALEG</sequence>
<comment type="caution">
    <text evidence="2">The sequence shown here is derived from an EMBL/GenBank/DDBJ whole genome shotgun (WGS) entry which is preliminary data.</text>
</comment>
<protein>
    <submittedName>
        <fullName evidence="2">Putative cupin 2</fullName>
    </submittedName>
</protein>
<dbReference type="OrthoDB" id="5840532at2759"/>
<dbReference type="PANTHER" id="PTHR36156:SF2">
    <property type="entry name" value="CUPIN TYPE-2 DOMAIN-CONTAINING PROTEIN"/>
    <property type="match status" value="1"/>
</dbReference>
<dbReference type="SUPFAM" id="SSF51182">
    <property type="entry name" value="RmlC-like cupins"/>
    <property type="match status" value="1"/>
</dbReference>
<proteinExistence type="predicted"/>
<evidence type="ECO:0000313" key="3">
    <source>
        <dbReference type="Proteomes" id="UP000053317"/>
    </source>
</evidence>
<evidence type="ECO:0000313" key="2">
    <source>
        <dbReference type="EMBL" id="KKY25885.1"/>
    </source>
</evidence>
<evidence type="ECO:0000256" key="1">
    <source>
        <dbReference type="SAM" id="MobiDB-lite"/>
    </source>
</evidence>
<dbReference type="EMBL" id="LCWF01000038">
    <property type="protein sequence ID" value="KKY25885.1"/>
    <property type="molecule type" value="Genomic_DNA"/>
</dbReference>
<accession>A0A0G2HBF6</accession>
<dbReference type="AlphaFoldDB" id="A0A0G2HBF6"/>
<feature type="compositionally biased region" description="Polar residues" evidence="1">
    <location>
        <begin position="1"/>
        <end position="12"/>
    </location>
</feature>
<reference evidence="2 3" key="1">
    <citation type="submission" date="2015-05" db="EMBL/GenBank/DDBJ databases">
        <title>Distinctive expansion of gene families associated with plant cell wall degradation and secondary metabolism in the genomes of grapevine trunk pathogens.</title>
        <authorList>
            <person name="Lawrence D.P."/>
            <person name="Travadon R."/>
            <person name="Rolshausen P.E."/>
            <person name="Baumgartner K."/>
        </authorList>
    </citation>
    <scope>NUCLEOTIDE SEQUENCE [LARGE SCALE GENOMIC DNA]</scope>
    <source>
        <strain evidence="2">UCRPC4</strain>
    </source>
</reference>